<organism evidence="3 4">
    <name type="scientific">Dinothrombium tinctorium</name>
    <dbReference type="NCBI Taxonomy" id="1965070"/>
    <lineage>
        <taxon>Eukaryota</taxon>
        <taxon>Metazoa</taxon>
        <taxon>Ecdysozoa</taxon>
        <taxon>Arthropoda</taxon>
        <taxon>Chelicerata</taxon>
        <taxon>Arachnida</taxon>
        <taxon>Acari</taxon>
        <taxon>Acariformes</taxon>
        <taxon>Trombidiformes</taxon>
        <taxon>Prostigmata</taxon>
        <taxon>Anystina</taxon>
        <taxon>Parasitengona</taxon>
        <taxon>Trombidioidea</taxon>
        <taxon>Trombidiidae</taxon>
        <taxon>Dinothrombium</taxon>
    </lineage>
</organism>
<evidence type="ECO:0000313" key="3">
    <source>
        <dbReference type="EMBL" id="RWR98786.1"/>
    </source>
</evidence>
<dbReference type="OrthoDB" id="6722168at2759"/>
<feature type="region of interest" description="Disordered" evidence="1">
    <location>
        <begin position="1"/>
        <end position="29"/>
    </location>
</feature>
<feature type="domain" description="Tc1-like transposase DDE" evidence="2">
    <location>
        <begin position="86"/>
        <end position="236"/>
    </location>
</feature>
<dbReference type="AlphaFoldDB" id="A0A3S3NGF2"/>
<comment type="caution">
    <text evidence="3">The sequence shown here is derived from an EMBL/GenBank/DDBJ whole genome shotgun (WGS) entry which is preliminary data.</text>
</comment>
<sequence length="273" mass="30864">DAVAHVLADPDNYGKRKRSGRPPKLTPRNKRAILNATNAGPTTARQILAHLDLNLKKKPALQNHHKDARLNFAQKHISWSDQWNSIIFSDEKKFNMDGPDGIHYYWHDLRSKPKTIMSRNFGGGSVMVWAGFSSSGKTSIAFLDGRQKASDYQRTLSDFILPVGSQLGGPQWIFQQDNAAIHTAKSTKTWFADHGVKVLDWPSLSPDLNPIENLWGIMVRRLYANGHQFKSIEELKTKICEIWSALELQQLRNLVESMPRRLLEVVKSKGGTT</sequence>
<dbReference type="Proteomes" id="UP000285301">
    <property type="component" value="Unassembled WGS sequence"/>
</dbReference>
<dbReference type="Gene3D" id="3.30.420.10">
    <property type="entry name" value="Ribonuclease H-like superfamily/Ribonuclease H"/>
    <property type="match status" value="1"/>
</dbReference>
<dbReference type="PANTHER" id="PTHR23022:SF129">
    <property type="entry name" value="TRANSPOSABLE ELEMENT TC3 TRANSPOSASE"/>
    <property type="match status" value="1"/>
</dbReference>
<keyword evidence="4" id="KW-1185">Reference proteome</keyword>
<dbReference type="GO" id="GO:0003676">
    <property type="term" value="F:nucleic acid binding"/>
    <property type="evidence" value="ECO:0007669"/>
    <property type="project" value="InterPro"/>
</dbReference>
<protein>
    <submittedName>
        <fullName evidence="3">Transposable element Tc3 transposase-like protein</fullName>
    </submittedName>
</protein>
<dbReference type="Pfam" id="PF13358">
    <property type="entry name" value="DDE_3"/>
    <property type="match status" value="1"/>
</dbReference>
<reference evidence="3 4" key="1">
    <citation type="journal article" date="2018" name="Gigascience">
        <title>Genomes of trombidid mites reveal novel predicted allergens and laterally-transferred genes associated with secondary metabolism.</title>
        <authorList>
            <person name="Dong X."/>
            <person name="Chaisiri K."/>
            <person name="Xia D."/>
            <person name="Armstrong S.D."/>
            <person name="Fang Y."/>
            <person name="Donnelly M.J."/>
            <person name="Kadowaki T."/>
            <person name="McGarry J.W."/>
            <person name="Darby A.C."/>
            <person name="Makepeace B.L."/>
        </authorList>
    </citation>
    <scope>NUCLEOTIDE SEQUENCE [LARGE SCALE GENOMIC DNA]</scope>
    <source>
        <strain evidence="3">UoL-WK</strain>
    </source>
</reference>
<gene>
    <name evidence="3" type="ORF">B4U79_01645</name>
</gene>
<proteinExistence type="predicted"/>
<dbReference type="EMBL" id="NCKU01018872">
    <property type="protein sequence ID" value="RWR98786.1"/>
    <property type="molecule type" value="Genomic_DNA"/>
</dbReference>
<dbReference type="InterPro" id="IPR052338">
    <property type="entry name" value="Transposase_5"/>
</dbReference>
<feature type="compositionally biased region" description="Basic residues" evidence="1">
    <location>
        <begin position="15"/>
        <end position="29"/>
    </location>
</feature>
<evidence type="ECO:0000256" key="1">
    <source>
        <dbReference type="SAM" id="MobiDB-lite"/>
    </source>
</evidence>
<evidence type="ECO:0000313" key="4">
    <source>
        <dbReference type="Proteomes" id="UP000285301"/>
    </source>
</evidence>
<dbReference type="InterPro" id="IPR036397">
    <property type="entry name" value="RNaseH_sf"/>
</dbReference>
<feature type="non-terminal residue" evidence="3">
    <location>
        <position position="273"/>
    </location>
</feature>
<dbReference type="STRING" id="1965070.A0A3S3NGF2"/>
<dbReference type="InterPro" id="IPR038717">
    <property type="entry name" value="Tc1-like_DDE_dom"/>
</dbReference>
<accession>A0A3S3NGF2</accession>
<evidence type="ECO:0000259" key="2">
    <source>
        <dbReference type="Pfam" id="PF13358"/>
    </source>
</evidence>
<name>A0A3S3NGF2_9ACAR</name>
<dbReference type="PANTHER" id="PTHR23022">
    <property type="entry name" value="TRANSPOSABLE ELEMENT-RELATED"/>
    <property type="match status" value="1"/>
</dbReference>
<feature type="non-terminal residue" evidence="3">
    <location>
        <position position="1"/>
    </location>
</feature>